<dbReference type="PANTHER" id="PTHR47019:SF1">
    <property type="entry name" value="LIPID II FLIPPASE MURJ"/>
    <property type="match status" value="1"/>
</dbReference>
<keyword evidence="2" id="KW-1003">Cell membrane</keyword>
<feature type="transmembrane region" description="Helical" evidence="9">
    <location>
        <begin position="379"/>
        <end position="400"/>
    </location>
</feature>
<feature type="transmembrane region" description="Helical" evidence="9">
    <location>
        <begin position="65"/>
        <end position="86"/>
    </location>
</feature>
<keyword evidence="6 9" id="KW-1133">Transmembrane helix</keyword>
<feature type="transmembrane region" description="Helical" evidence="9">
    <location>
        <begin position="454"/>
        <end position="475"/>
    </location>
</feature>
<organism evidence="10 11">
    <name type="scientific">Paenibacillus xanthanilyticus</name>
    <dbReference type="NCBI Taxonomy" id="1783531"/>
    <lineage>
        <taxon>Bacteria</taxon>
        <taxon>Bacillati</taxon>
        <taxon>Bacillota</taxon>
        <taxon>Bacilli</taxon>
        <taxon>Bacillales</taxon>
        <taxon>Paenibacillaceae</taxon>
        <taxon>Paenibacillus</taxon>
    </lineage>
</organism>
<feature type="transmembrane region" description="Helical" evidence="9">
    <location>
        <begin position="98"/>
        <end position="119"/>
    </location>
</feature>
<comment type="caution">
    <text evidence="10">The sequence shown here is derived from an EMBL/GenBank/DDBJ whole genome shotgun (WGS) entry which is preliminary data.</text>
</comment>
<evidence type="ECO:0000256" key="7">
    <source>
        <dbReference type="ARBA" id="ARBA00023136"/>
    </source>
</evidence>
<sequence>MNGVGAGGRPRWRVPAGVFLVGGVAMVNLAGAGLAFAKDLAFAAYFGTTREADLVNTAYLLPETIGYNLIAAVVSVAAVPALSRLWAQGRYPEFASTARRLAVHAAVALAAVAFALWAGGEAVFRMLGQGAGGGSDYPAWVVLYRLLLAALPVFPIFAAYAAALAAGGSFFAAAAAPLLLNAMMLAAVIGCVLLHIDRSMGAVIYAGAILAGVIAMAGMLRLRHARLMVNAAASHPDRSSTERGGASSGTQPIGRDSASHDRQHPPFEAAASATAPLPEQALAAPAMVRSDGLRAVYAGIAPLLALTLCMQAGYAFERAVAANLAPGTVTALGYAYRVAQFPNWVFVAAVAMVLLPSMSRKAEGDRLRGEAGERARAEVLRALAGTLAVLLPAAALLFALRGFTVELLFGRGAFGAESVRMTADLLGGYSLGVVGQAVSAIGLRYFLAIGRLRACVAVYAAATLVTMAFDLLLVPHYGAPALGYGSSAGWTLNALLMGWLLMRSARPYA</sequence>
<feature type="transmembrane region" description="Helical" evidence="9">
    <location>
        <begin position="139"/>
        <end position="163"/>
    </location>
</feature>
<evidence type="ECO:0000313" key="11">
    <source>
        <dbReference type="Proteomes" id="UP001595715"/>
    </source>
</evidence>
<keyword evidence="4" id="KW-0133">Cell shape</keyword>
<feature type="transmembrane region" description="Helical" evidence="9">
    <location>
        <begin position="481"/>
        <end position="502"/>
    </location>
</feature>
<feature type="region of interest" description="Disordered" evidence="8">
    <location>
        <begin position="233"/>
        <end position="264"/>
    </location>
</feature>
<feature type="transmembrane region" description="Helical" evidence="9">
    <location>
        <begin position="334"/>
        <end position="358"/>
    </location>
</feature>
<dbReference type="Pfam" id="PF03023">
    <property type="entry name" value="MurJ"/>
    <property type="match status" value="1"/>
</dbReference>
<evidence type="ECO:0000256" key="4">
    <source>
        <dbReference type="ARBA" id="ARBA00022960"/>
    </source>
</evidence>
<evidence type="ECO:0000256" key="3">
    <source>
        <dbReference type="ARBA" id="ARBA00022692"/>
    </source>
</evidence>
<feature type="transmembrane region" description="Helical" evidence="9">
    <location>
        <begin position="426"/>
        <end position="447"/>
    </location>
</feature>
<evidence type="ECO:0000256" key="5">
    <source>
        <dbReference type="ARBA" id="ARBA00022984"/>
    </source>
</evidence>
<keyword evidence="5" id="KW-0573">Peptidoglycan synthesis</keyword>
<keyword evidence="11" id="KW-1185">Reference proteome</keyword>
<feature type="transmembrane region" description="Helical" evidence="9">
    <location>
        <begin position="202"/>
        <end position="220"/>
    </location>
</feature>
<proteinExistence type="predicted"/>
<dbReference type="InterPro" id="IPR004268">
    <property type="entry name" value="MurJ"/>
</dbReference>
<feature type="transmembrane region" description="Helical" evidence="9">
    <location>
        <begin position="170"/>
        <end position="196"/>
    </location>
</feature>
<reference evidence="11" key="1">
    <citation type="journal article" date="2019" name="Int. J. Syst. Evol. Microbiol.">
        <title>The Global Catalogue of Microorganisms (GCM) 10K type strain sequencing project: providing services to taxonomists for standard genome sequencing and annotation.</title>
        <authorList>
            <consortium name="The Broad Institute Genomics Platform"/>
            <consortium name="The Broad Institute Genome Sequencing Center for Infectious Disease"/>
            <person name="Wu L."/>
            <person name="Ma J."/>
        </authorList>
    </citation>
    <scope>NUCLEOTIDE SEQUENCE [LARGE SCALE GENOMIC DNA]</scope>
    <source>
        <strain evidence="11">IBRC-M 10987</strain>
    </source>
</reference>
<feature type="transmembrane region" description="Helical" evidence="9">
    <location>
        <begin position="295"/>
        <end position="314"/>
    </location>
</feature>
<accession>A0ABV8KBG9</accession>
<dbReference type="PANTHER" id="PTHR47019">
    <property type="entry name" value="LIPID II FLIPPASE MURJ"/>
    <property type="match status" value="1"/>
</dbReference>
<keyword evidence="3 9" id="KW-0812">Transmembrane</keyword>
<evidence type="ECO:0000256" key="6">
    <source>
        <dbReference type="ARBA" id="ARBA00022989"/>
    </source>
</evidence>
<gene>
    <name evidence="10" type="ORF">ACFOZ8_27350</name>
</gene>
<evidence type="ECO:0000256" key="1">
    <source>
        <dbReference type="ARBA" id="ARBA00004651"/>
    </source>
</evidence>
<dbReference type="EMBL" id="JBHSAM010000034">
    <property type="protein sequence ID" value="MFC4103344.1"/>
    <property type="molecule type" value="Genomic_DNA"/>
</dbReference>
<feature type="transmembrane region" description="Helical" evidence="9">
    <location>
        <begin position="12"/>
        <end position="37"/>
    </location>
</feature>
<comment type="subcellular location">
    <subcellularLocation>
        <location evidence="1">Cell membrane</location>
        <topology evidence="1">Multi-pass membrane protein</topology>
    </subcellularLocation>
</comment>
<dbReference type="RefSeq" id="WP_377721912.1">
    <property type="nucleotide sequence ID" value="NZ_JBHSAM010000034.1"/>
</dbReference>
<protein>
    <submittedName>
        <fullName evidence="10">Lipid II flippase MurJ</fullName>
    </submittedName>
</protein>
<keyword evidence="7 9" id="KW-0472">Membrane</keyword>
<evidence type="ECO:0000313" key="10">
    <source>
        <dbReference type="EMBL" id="MFC4103344.1"/>
    </source>
</evidence>
<evidence type="ECO:0000256" key="9">
    <source>
        <dbReference type="SAM" id="Phobius"/>
    </source>
</evidence>
<dbReference type="Proteomes" id="UP001595715">
    <property type="component" value="Unassembled WGS sequence"/>
</dbReference>
<name>A0ABV8KBG9_9BACL</name>
<evidence type="ECO:0000256" key="2">
    <source>
        <dbReference type="ARBA" id="ARBA00022475"/>
    </source>
</evidence>
<dbReference type="InterPro" id="IPR051050">
    <property type="entry name" value="Lipid_II_flippase_MurJ/MviN"/>
</dbReference>
<evidence type="ECO:0000256" key="8">
    <source>
        <dbReference type="SAM" id="MobiDB-lite"/>
    </source>
</evidence>